<dbReference type="InterPro" id="IPR027417">
    <property type="entry name" value="P-loop_NTPase"/>
</dbReference>
<keyword evidence="4 8" id="KW-0227">DNA damage</keyword>
<keyword evidence="12" id="KW-1185">Reference proteome</keyword>
<keyword evidence="9" id="KW-0175">Coiled coil</keyword>
<comment type="caution">
    <text evidence="11">The sequence shown here is derived from an EMBL/GenBank/DDBJ whole genome shotgun (WGS) entry which is preliminary data.</text>
</comment>
<sequence>MLLQINIQNFALIEKLTVTFDKGFNILSGETGAGKSILIDAINCVLGGKSSRGFIRTGTDRAFVEAVFTIENEKTEAVLKEMDIECDDLVIISREMFKSGKSIAKVNGKSILVSRLKSVSDTLIDIHGQHENQNLLEVSNHIFYLDNFGEEDILNQIEKYSEFYKEMMDIDKKIKDLKVSDDKNGKISDFLRYQIDEIEKANLKIGEDEELEEKFSVISNSENISKIFAEASEILYDGTDNNKSIYDLLGYIVNKLRSVEGKSEKIKNIADSLEGIYYNTQEIVQDIKDIKDNVSFDEKELEYINSRLFQIDSYKKKYGKTIEEIFKYKEEIQNKYDEYINREEIIKNLEAKKNKVLEKLILEAEKLHEMRTKVAKDLEIKVKSELNYIGLEKSIFKIDVSFDKNSIGSLGADKVQFLISTNPGEPLKSLEKVVSGGELSRIMLAIKTVFVDKDKVPSVIFDEIDTGISGRIAQSVAEKMYTISTKHQVFCVTHLAQIACMSDIHFWVSKNTQNGKTYTNVKRINEDEKKKVLALMIGGTEVTRITVEHAAEMIQIAEKRKKQLLK</sequence>
<name>A0ABW8TGA0_9CLOT</name>
<evidence type="ECO:0000256" key="4">
    <source>
        <dbReference type="ARBA" id="ARBA00022763"/>
    </source>
</evidence>
<evidence type="ECO:0000256" key="7">
    <source>
        <dbReference type="ARBA" id="ARBA00033408"/>
    </source>
</evidence>
<dbReference type="NCBIfam" id="TIGR00634">
    <property type="entry name" value="recN"/>
    <property type="match status" value="1"/>
</dbReference>
<feature type="domain" description="Rad50/SbcC-type AAA" evidence="10">
    <location>
        <begin position="4"/>
        <end position="215"/>
    </location>
</feature>
<organism evidence="11 12">
    <name type="scientific">Clostridium neuense</name>
    <dbReference type="NCBI Taxonomy" id="1728934"/>
    <lineage>
        <taxon>Bacteria</taxon>
        <taxon>Bacillati</taxon>
        <taxon>Bacillota</taxon>
        <taxon>Clostridia</taxon>
        <taxon>Eubacteriales</taxon>
        <taxon>Clostridiaceae</taxon>
        <taxon>Clostridium</taxon>
    </lineage>
</organism>
<protein>
    <recommendedName>
        <fullName evidence="2 8">DNA repair protein RecN</fullName>
    </recommendedName>
    <alternativeName>
        <fullName evidence="7 8">Recombination protein N</fullName>
    </alternativeName>
</protein>
<keyword evidence="6 8" id="KW-0234">DNA repair</keyword>
<dbReference type="PIRSF" id="PIRSF003128">
    <property type="entry name" value="RecN"/>
    <property type="match status" value="1"/>
</dbReference>
<evidence type="ECO:0000256" key="1">
    <source>
        <dbReference type="ARBA" id="ARBA00009441"/>
    </source>
</evidence>
<accession>A0ABW8TGA0</accession>
<dbReference type="RefSeq" id="WP_406788207.1">
    <property type="nucleotide sequence ID" value="NZ_JBJIAA010000011.1"/>
</dbReference>
<dbReference type="PANTHER" id="PTHR11059">
    <property type="entry name" value="DNA REPAIR PROTEIN RECN"/>
    <property type="match status" value="1"/>
</dbReference>
<comment type="similarity">
    <text evidence="1 8">Belongs to the RecN family.</text>
</comment>
<dbReference type="InterPro" id="IPR038729">
    <property type="entry name" value="Rad50/SbcC_AAA"/>
</dbReference>
<reference evidence="11 12" key="1">
    <citation type="submission" date="2024-11" db="EMBL/GenBank/DDBJ databases">
        <authorList>
            <person name="Heng Y.C."/>
            <person name="Lim A.C.H."/>
            <person name="Lee J.K.Y."/>
            <person name="Kittelmann S."/>
        </authorList>
    </citation>
    <scope>NUCLEOTIDE SEQUENCE [LARGE SCALE GENOMIC DNA]</scope>
    <source>
        <strain evidence="11 12">WILCCON 0114</strain>
    </source>
</reference>
<evidence type="ECO:0000256" key="5">
    <source>
        <dbReference type="ARBA" id="ARBA00022840"/>
    </source>
</evidence>
<evidence type="ECO:0000256" key="3">
    <source>
        <dbReference type="ARBA" id="ARBA00022741"/>
    </source>
</evidence>
<dbReference type="EMBL" id="JBJIAA010000011">
    <property type="protein sequence ID" value="MFL0251553.1"/>
    <property type="molecule type" value="Genomic_DNA"/>
</dbReference>
<keyword evidence="3" id="KW-0547">Nucleotide-binding</keyword>
<evidence type="ECO:0000313" key="12">
    <source>
        <dbReference type="Proteomes" id="UP001623592"/>
    </source>
</evidence>
<dbReference type="PANTHER" id="PTHR11059:SF0">
    <property type="entry name" value="DNA REPAIR PROTEIN RECN"/>
    <property type="match status" value="1"/>
</dbReference>
<dbReference type="SUPFAM" id="SSF52540">
    <property type="entry name" value="P-loop containing nucleoside triphosphate hydrolases"/>
    <property type="match status" value="2"/>
</dbReference>
<evidence type="ECO:0000256" key="8">
    <source>
        <dbReference type="PIRNR" id="PIRNR003128"/>
    </source>
</evidence>
<dbReference type="Proteomes" id="UP001623592">
    <property type="component" value="Unassembled WGS sequence"/>
</dbReference>
<feature type="coiled-coil region" evidence="9">
    <location>
        <begin position="329"/>
        <end position="366"/>
    </location>
</feature>
<dbReference type="InterPro" id="IPR004604">
    <property type="entry name" value="DNA_recomb/repair_RecN"/>
</dbReference>
<dbReference type="Gene3D" id="3.40.50.300">
    <property type="entry name" value="P-loop containing nucleotide triphosphate hydrolases"/>
    <property type="match status" value="2"/>
</dbReference>
<dbReference type="Pfam" id="PF13476">
    <property type="entry name" value="AAA_23"/>
    <property type="match status" value="1"/>
</dbReference>
<dbReference type="CDD" id="cd03241">
    <property type="entry name" value="ABC_RecN"/>
    <property type="match status" value="2"/>
</dbReference>
<evidence type="ECO:0000256" key="2">
    <source>
        <dbReference type="ARBA" id="ARBA00021315"/>
    </source>
</evidence>
<proteinExistence type="inferred from homology"/>
<keyword evidence="5" id="KW-0067">ATP-binding</keyword>
<evidence type="ECO:0000259" key="10">
    <source>
        <dbReference type="Pfam" id="PF13476"/>
    </source>
</evidence>
<gene>
    <name evidence="11" type="primary">recN</name>
    <name evidence="11" type="ORF">ACJDT4_14115</name>
</gene>
<evidence type="ECO:0000256" key="6">
    <source>
        <dbReference type="ARBA" id="ARBA00023204"/>
    </source>
</evidence>
<evidence type="ECO:0000256" key="9">
    <source>
        <dbReference type="SAM" id="Coils"/>
    </source>
</evidence>
<comment type="function">
    <text evidence="8">May be involved in recombinational repair of damaged DNA.</text>
</comment>
<evidence type="ECO:0000313" key="11">
    <source>
        <dbReference type="EMBL" id="MFL0251553.1"/>
    </source>
</evidence>